<evidence type="ECO:0000256" key="1">
    <source>
        <dbReference type="ARBA" id="ARBA00004123"/>
    </source>
</evidence>
<comment type="subcellular location">
    <subcellularLocation>
        <location evidence="1">Nucleus</location>
    </subcellularLocation>
</comment>
<evidence type="ECO:0000259" key="8">
    <source>
        <dbReference type="PROSITE" id="PS51294"/>
    </source>
</evidence>
<evidence type="ECO:0000256" key="5">
    <source>
        <dbReference type="ARBA" id="ARBA00023242"/>
    </source>
</evidence>
<reference evidence="9 10" key="1">
    <citation type="submission" date="2020-08" db="EMBL/GenBank/DDBJ databases">
        <title>Plant Genome Project.</title>
        <authorList>
            <person name="Zhang R.-G."/>
        </authorList>
    </citation>
    <scope>NUCLEOTIDE SEQUENCE [LARGE SCALE GENOMIC DNA]</scope>
    <source>
        <tissue evidence="9">Rhizome</tissue>
    </source>
</reference>
<dbReference type="InterPro" id="IPR006447">
    <property type="entry name" value="Myb_dom_plants"/>
</dbReference>
<accession>A0A8J5C0X9</accession>
<keyword evidence="10" id="KW-1185">Reference proteome</keyword>
<dbReference type="InterPro" id="IPR017884">
    <property type="entry name" value="SANT_dom"/>
</dbReference>
<dbReference type="PROSITE" id="PS51293">
    <property type="entry name" value="SANT"/>
    <property type="match status" value="1"/>
</dbReference>
<dbReference type="InterPro" id="IPR017930">
    <property type="entry name" value="Myb_dom"/>
</dbReference>
<keyword evidence="5" id="KW-0539">Nucleus</keyword>
<evidence type="ECO:0000313" key="9">
    <source>
        <dbReference type="EMBL" id="KAG6470260.1"/>
    </source>
</evidence>
<feature type="domain" description="HTH myb-type" evidence="8">
    <location>
        <begin position="160"/>
        <end position="212"/>
    </location>
</feature>
<dbReference type="GO" id="GO:0003677">
    <property type="term" value="F:DNA binding"/>
    <property type="evidence" value="ECO:0007669"/>
    <property type="project" value="UniProtKB-KW"/>
</dbReference>
<proteinExistence type="predicted"/>
<dbReference type="GO" id="GO:0005634">
    <property type="term" value="C:nucleus"/>
    <property type="evidence" value="ECO:0007669"/>
    <property type="project" value="UniProtKB-SubCell"/>
</dbReference>
<dbReference type="PROSITE" id="PS51294">
    <property type="entry name" value="HTH_MYB"/>
    <property type="match status" value="1"/>
</dbReference>
<evidence type="ECO:0000256" key="3">
    <source>
        <dbReference type="ARBA" id="ARBA00023125"/>
    </source>
</evidence>
<evidence type="ECO:0000313" key="10">
    <source>
        <dbReference type="Proteomes" id="UP000734854"/>
    </source>
</evidence>
<dbReference type="AlphaFoldDB" id="A0A8J5C0X9"/>
<dbReference type="NCBIfam" id="TIGR01557">
    <property type="entry name" value="myb_SHAQKYF"/>
    <property type="match status" value="1"/>
</dbReference>
<dbReference type="PROSITE" id="PS50090">
    <property type="entry name" value="MYB_LIKE"/>
    <property type="match status" value="1"/>
</dbReference>
<dbReference type="GO" id="GO:0009739">
    <property type="term" value="P:response to gibberellin"/>
    <property type="evidence" value="ECO:0007669"/>
    <property type="project" value="UniProtKB-ARBA"/>
</dbReference>
<comment type="caution">
    <text evidence="9">The sequence shown here is derived from an EMBL/GenBank/DDBJ whole genome shotgun (WGS) entry which is preliminary data.</text>
</comment>
<dbReference type="Pfam" id="PF00249">
    <property type="entry name" value="Myb_DNA-binding"/>
    <property type="match status" value="1"/>
</dbReference>
<evidence type="ECO:0000259" key="6">
    <source>
        <dbReference type="PROSITE" id="PS50090"/>
    </source>
</evidence>
<keyword evidence="3" id="KW-0238">DNA-binding</keyword>
<feature type="domain" description="Myb-like" evidence="6">
    <location>
        <begin position="163"/>
        <end position="208"/>
    </location>
</feature>
<sequence length="287" mass="31497">MAASWSFSEDKEFENLIAVLDHDGENWLEELAAGVPTKSVEEVRDHYLDLVSDVVLIDSGLYEGHHYFAEGELGFPKDVNSNSSAPAEVVAAEEEVMIDVETGFTLAELKEVMALLGDEEEGAEKEVGGTSSSEAGADVAAVSEVEARKRVVKAAASVTKGKSWTEEEHRMFLMGLSVYGRGDWRNIAKYFVTTRTPTQVASHAQKYYNRMERSSKGIKRRASIHDIRSITPLQKLAHMRSLFSAMKRNKLCNKTNNVLDQASACNLQESREGASSSLANAEEASSA</sequence>
<evidence type="ECO:0000259" key="7">
    <source>
        <dbReference type="PROSITE" id="PS51293"/>
    </source>
</evidence>
<evidence type="ECO:0000256" key="4">
    <source>
        <dbReference type="ARBA" id="ARBA00023163"/>
    </source>
</evidence>
<dbReference type="PANTHER" id="PTHR44042:SF41">
    <property type="entry name" value="DUPLICATED HOMEODOMAIN-LIKE SUPERFAMILY PROTEIN-RELATED"/>
    <property type="match status" value="1"/>
</dbReference>
<organism evidence="9 10">
    <name type="scientific">Zingiber officinale</name>
    <name type="common">Ginger</name>
    <name type="synonym">Amomum zingiber</name>
    <dbReference type="NCBI Taxonomy" id="94328"/>
    <lineage>
        <taxon>Eukaryota</taxon>
        <taxon>Viridiplantae</taxon>
        <taxon>Streptophyta</taxon>
        <taxon>Embryophyta</taxon>
        <taxon>Tracheophyta</taxon>
        <taxon>Spermatophyta</taxon>
        <taxon>Magnoliopsida</taxon>
        <taxon>Liliopsida</taxon>
        <taxon>Zingiberales</taxon>
        <taxon>Zingiberaceae</taxon>
        <taxon>Zingiber</taxon>
    </lineage>
</organism>
<keyword evidence="2" id="KW-0805">Transcription regulation</keyword>
<name>A0A8J5C0X9_ZINOF</name>
<protein>
    <submittedName>
        <fullName evidence="9">Uncharacterized protein</fullName>
    </submittedName>
</protein>
<dbReference type="SMART" id="SM00717">
    <property type="entry name" value="SANT"/>
    <property type="match status" value="2"/>
</dbReference>
<dbReference type="EMBL" id="JACMSC010000021">
    <property type="protein sequence ID" value="KAG6470260.1"/>
    <property type="molecule type" value="Genomic_DNA"/>
</dbReference>
<evidence type="ECO:0000256" key="2">
    <source>
        <dbReference type="ARBA" id="ARBA00023015"/>
    </source>
</evidence>
<gene>
    <name evidence="9" type="ORF">ZIOFF_071324</name>
</gene>
<dbReference type="PANTHER" id="PTHR44042">
    <property type="entry name" value="DUPLICATED HOMEODOMAIN-LIKE SUPERFAMILY PROTEIN-RELATED"/>
    <property type="match status" value="1"/>
</dbReference>
<dbReference type="InterPro" id="IPR001005">
    <property type="entry name" value="SANT/Myb"/>
</dbReference>
<dbReference type="FunFam" id="1.10.10.60:FF:000009">
    <property type="entry name" value="transcription factor MYB1R1"/>
    <property type="match status" value="1"/>
</dbReference>
<feature type="domain" description="SANT" evidence="7">
    <location>
        <begin position="159"/>
        <end position="212"/>
    </location>
</feature>
<dbReference type="CDD" id="cd00167">
    <property type="entry name" value="SANT"/>
    <property type="match status" value="2"/>
</dbReference>
<dbReference type="GO" id="GO:0009744">
    <property type="term" value="P:response to sucrose"/>
    <property type="evidence" value="ECO:0007669"/>
    <property type="project" value="UniProtKB-ARBA"/>
</dbReference>
<dbReference type="Proteomes" id="UP000734854">
    <property type="component" value="Unassembled WGS sequence"/>
</dbReference>
<keyword evidence="4" id="KW-0804">Transcription</keyword>
<dbReference type="OrthoDB" id="786101at2759"/>